<evidence type="ECO:0000313" key="3">
    <source>
        <dbReference type="Proteomes" id="UP001500547"/>
    </source>
</evidence>
<keyword evidence="3" id="KW-1185">Reference proteome</keyword>
<feature type="compositionally biased region" description="Basic and acidic residues" evidence="1">
    <location>
        <begin position="158"/>
        <end position="167"/>
    </location>
</feature>
<dbReference type="RefSeq" id="WP_345531967.1">
    <property type="nucleotide sequence ID" value="NZ_BAABLD010000005.1"/>
</dbReference>
<evidence type="ECO:0000256" key="1">
    <source>
        <dbReference type="SAM" id="MobiDB-lite"/>
    </source>
</evidence>
<proteinExistence type="predicted"/>
<comment type="caution">
    <text evidence="2">The sequence shown here is derived from an EMBL/GenBank/DDBJ whole genome shotgun (WGS) entry which is preliminary data.</text>
</comment>
<accession>A0ABP9QHB1</accession>
<protein>
    <submittedName>
        <fullName evidence="2">Uncharacterized protein</fullName>
    </submittedName>
</protein>
<dbReference type="EMBL" id="BAABLD010000005">
    <property type="protein sequence ID" value="GAA5161913.1"/>
    <property type="molecule type" value="Genomic_DNA"/>
</dbReference>
<gene>
    <name evidence="2" type="ORF">GCM10025770_11910</name>
</gene>
<feature type="region of interest" description="Disordered" evidence="1">
    <location>
        <begin position="148"/>
        <end position="174"/>
    </location>
</feature>
<organism evidence="2 3">
    <name type="scientific">Viridibacterium curvum</name>
    <dbReference type="NCBI Taxonomy" id="1101404"/>
    <lineage>
        <taxon>Bacteria</taxon>
        <taxon>Pseudomonadati</taxon>
        <taxon>Pseudomonadota</taxon>
        <taxon>Betaproteobacteria</taxon>
        <taxon>Rhodocyclales</taxon>
        <taxon>Rhodocyclaceae</taxon>
        <taxon>Viridibacterium</taxon>
    </lineage>
</organism>
<name>A0ABP9QHB1_9RHOO</name>
<reference evidence="3" key="1">
    <citation type="journal article" date="2019" name="Int. J. Syst. Evol. Microbiol.">
        <title>The Global Catalogue of Microorganisms (GCM) 10K type strain sequencing project: providing services to taxonomists for standard genome sequencing and annotation.</title>
        <authorList>
            <consortium name="The Broad Institute Genomics Platform"/>
            <consortium name="The Broad Institute Genome Sequencing Center for Infectious Disease"/>
            <person name="Wu L."/>
            <person name="Ma J."/>
        </authorList>
    </citation>
    <scope>NUCLEOTIDE SEQUENCE [LARGE SCALE GENOMIC DNA]</scope>
    <source>
        <strain evidence="3">JCM 18715</strain>
    </source>
</reference>
<dbReference type="Proteomes" id="UP001500547">
    <property type="component" value="Unassembled WGS sequence"/>
</dbReference>
<sequence>MIPSVTAFCRLLMLLGICLSSGCSLLKEFLPAGPTNTPPAATPAPTHAEPASTIETTLLPLITQAQQWRGKSAGELASELERLNRVYTTQKSEEHRLRLALFHALTPQGDRSRALALLDVAPGETHGSGRNHPLAALLIPLLQERNRADDNATQSQQKLRDEQKRSEQLQQKLDAIRDIEKKMLERPAR</sequence>
<evidence type="ECO:0000313" key="2">
    <source>
        <dbReference type="EMBL" id="GAA5161913.1"/>
    </source>
</evidence>